<keyword evidence="1" id="KW-0238">DNA-binding</keyword>
<dbReference type="Gene3D" id="1.10.260.40">
    <property type="entry name" value="lambda repressor-like DNA-binding domains"/>
    <property type="match status" value="1"/>
</dbReference>
<gene>
    <name evidence="3" type="ORF">DWY46_18725</name>
</gene>
<dbReference type="SMART" id="SM00530">
    <property type="entry name" value="HTH_XRE"/>
    <property type="match status" value="1"/>
</dbReference>
<dbReference type="PROSITE" id="PS50943">
    <property type="entry name" value="HTH_CROC1"/>
    <property type="match status" value="1"/>
</dbReference>
<dbReference type="SUPFAM" id="SSF47413">
    <property type="entry name" value="lambda repressor-like DNA-binding domains"/>
    <property type="match status" value="1"/>
</dbReference>
<name>A0A412EKU3_9FIRM</name>
<dbReference type="RefSeq" id="WP_118031756.1">
    <property type="nucleotide sequence ID" value="NZ_QRUH01000029.1"/>
</dbReference>
<dbReference type="PANTHER" id="PTHR46558:SF4">
    <property type="entry name" value="DNA-BIDING PHAGE PROTEIN"/>
    <property type="match status" value="1"/>
</dbReference>
<evidence type="ECO:0000313" key="4">
    <source>
        <dbReference type="Proteomes" id="UP000285839"/>
    </source>
</evidence>
<evidence type="ECO:0000259" key="2">
    <source>
        <dbReference type="PROSITE" id="PS50943"/>
    </source>
</evidence>
<feature type="domain" description="HTH cro/C1-type" evidence="2">
    <location>
        <begin position="5"/>
        <end position="60"/>
    </location>
</feature>
<dbReference type="InterPro" id="IPR001387">
    <property type="entry name" value="Cro/C1-type_HTH"/>
</dbReference>
<dbReference type="Proteomes" id="UP000285839">
    <property type="component" value="Unassembled WGS sequence"/>
</dbReference>
<protein>
    <submittedName>
        <fullName evidence="3">XRE family transcriptional regulator</fullName>
    </submittedName>
</protein>
<dbReference type="AlphaFoldDB" id="A0A412EKU3"/>
<reference evidence="3 4" key="1">
    <citation type="submission" date="2018-08" db="EMBL/GenBank/DDBJ databases">
        <title>A genome reference for cultivated species of the human gut microbiota.</title>
        <authorList>
            <person name="Zou Y."/>
            <person name="Xue W."/>
            <person name="Luo G."/>
        </authorList>
    </citation>
    <scope>NUCLEOTIDE SEQUENCE [LARGE SCALE GENOMIC DNA]</scope>
    <source>
        <strain evidence="3 4">AF25-21</strain>
    </source>
</reference>
<comment type="caution">
    <text evidence="3">The sequence shown here is derived from an EMBL/GenBank/DDBJ whole genome shotgun (WGS) entry which is preliminary data.</text>
</comment>
<dbReference type="Pfam" id="PF12844">
    <property type="entry name" value="HTH_19"/>
    <property type="match status" value="1"/>
</dbReference>
<evidence type="ECO:0000256" key="1">
    <source>
        <dbReference type="ARBA" id="ARBA00023125"/>
    </source>
</evidence>
<organism evidence="3 4">
    <name type="scientific">Blautia obeum</name>
    <dbReference type="NCBI Taxonomy" id="40520"/>
    <lineage>
        <taxon>Bacteria</taxon>
        <taxon>Bacillati</taxon>
        <taxon>Bacillota</taxon>
        <taxon>Clostridia</taxon>
        <taxon>Lachnospirales</taxon>
        <taxon>Lachnospiraceae</taxon>
        <taxon>Blautia</taxon>
    </lineage>
</organism>
<sequence length="118" mass="13662">MDERLKELRKYLGLSREDFAKKLGLKSRGKIENIELGRTNPDEDFLKLICNTYNVSYDWLVNGTGSMFRDDDSDAQAIVDSVMTGDNDFAKKILVKFAKLSDEHWKQLEEILNELENN</sequence>
<dbReference type="PANTHER" id="PTHR46558">
    <property type="entry name" value="TRACRIPTIONAL REGULATORY PROTEIN-RELATED-RELATED"/>
    <property type="match status" value="1"/>
</dbReference>
<proteinExistence type="predicted"/>
<evidence type="ECO:0000313" key="3">
    <source>
        <dbReference type="EMBL" id="RGR44404.1"/>
    </source>
</evidence>
<dbReference type="EMBL" id="QRUH01000029">
    <property type="protein sequence ID" value="RGR44404.1"/>
    <property type="molecule type" value="Genomic_DNA"/>
</dbReference>
<dbReference type="CDD" id="cd00093">
    <property type="entry name" value="HTH_XRE"/>
    <property type="match status" value="1"/>
</dbReference>
<dbReference type="InterPro" id="IPR010982">
    <property type="entry name" value="Lambda_DNA-bd_dom_sf"/>
</dbReference>
<accession>A0A412EKU3</accession>
<dbReference type="GO" id="GO:0003677">
    <property type="term" value="F:DNA binding"/>
    <property type="evidence" value="ECO:0007669"/>
    <property type="project" value="UniProtKB-KW"/>
</dbReference>